<dbReference type="NCBIfam" id="TIGR03716">
    <property type="entry name" value="R_switched_YkoY"/>
    <property type="match status" value="1"/>
</dbReference>
<dbReference type="PANTHER" id="PTHR30238">
    <property type="entry name" value="MEMBRANE BOUND PREDICTED REDOX MODULATOR"/>
    <property type="match status" value="1"/>
</dbReference>
<feature type="transmembrane region" description="Helical" evidence="7">
    <location>
        <begin position="150"/>
        <end position="172"/>
    </location>
</feature>
<sequence>MEVESVESLTPLLQPLLQEADQWGEVLLLLVLLVGLEAVLSADNAIALAAISRRLHDPARQRMALNLGLVLALVFRLALIALASQVLAFWPLQLLASAYLLWLCGRHLLGKDDGADDDGAGQDPAAADSATHGSHHGPGHPHHGATLGSIVATLALTDLAFSLDSVSAAVAVTDRVPLVMAGGVIGILALRLTAELFLRWLEIFPHLETAGYLAVGLVGLKLLLRLVLPAVEVPEWALLLVVAGLFAWGFSLRTEPSSLPGPGSGDA</sequence>
<comment type="subcellular location">
    <subcellularLocation>
        <location evidence="1">Membrane</location>
        <topology evidence="1">Multi-pass membrane protein</topology>
    </subcellularLocation>
</comment>
<name>A0ABX5FAI9_9CHRO</name>
<dbReference type="InterPro" id="IPR005496">
    <property type="entry name" value="Integral_membrane_TerC"/>
</dbReference>
<evidence type="ECO:0000256" key="4">
    <source>
        <dbReference type="ARBA" id="ARBA00022989"/>
    </source>
</evidence>
<feature type="transmembrane region" description="Helical" evidence="7">
    <location>
        <begin position="236"/>
        <end position="252"/>
    </location>
</feature>
<reference evidence="8 9" key="1">
    <citation type="submission" date="2018-03" db="EMBL/GenBank/DDBJ databases">
        <title>The ancient ancestry and fast evolution of plastids.</title>
        <authorList>
            <person name="Moore K.R."/>
            <person name="Magnabosco C."/>
            <person name="Momper L."/>
            <person name="Gold D.A."/>
            <person name="Bosak T."/>
            <person name="Fournier G.P."/>
        </authorList>
    </citation>
    <scope>NUCLEOTIDE SEQUENCE [LARGE SCALE GENOMIC DNA]</scope>
    <source>
        <strain evidence="8 9">CCALA 015</strain>
    </source>
</reference>
<evidence type="ECO:0000256" key="5">
    <source>
        <dbReference type="ARBA" id="ARBA00023136"/>
    </source>
</evidence>
<comment type="caution">
    <text evidence="8">The sequence shown here is derived from an EMBL/GenBank/DDBJ whole genome shotgun (WGS) entry which is preliminary data.</text>
</comment>
<keyword evidence="4 7" id="KW-1133">Transmembrane helix</keyword>
<evidence type="ECO:0000256" key="3">
    <source>
        <dbReference type="ARBA" id="ARBA00022692"/>
    </source>
</evidence>
<evidence type="ECO:0008006" key="10">
    <source>
        <dbReference type="Google" id="ProtNLM"/>
    </source>
</evidence>
<feature type="compositionally biased region" description="Low complexity" evidence="6">
    <location>
        <begin position="121"/>
        <end position="132"/>
    </location>
</feature>
<evidence type="ECO:0000256" key="2">
    <source>
        <dbReference type="ARBA" id="ARBA00007511"/>
    </source>
</evidence>
<keyword evidence="3 7" id="KW-0812">Transmembrane</keyword>
<gene>
    <name evidence="8" type="ORF">C7B81_04620</name>
</gene>
<feature type="transmembrane region" description="Helical" evidence="7">
    <location>
        <begin position="26"/>
        <end position="51"/>
    </location>
</feature>
<proteinExistence type="inferred from homology"/>
<evidence type="ECO:0000256" key="1">
    <source>
        <dbReference type="ARBA" id="ARBA00004141"/>
    </source>
</evidence>
<comment type="similarity">
    <text evidence="2">Belongs to the TerC family.</text>
</comment>
<feature type="region of interest" description="Disordered" evidence="6">
    <location>
        <begin position="118"/>
        <end position="140"/>
    </location>
</feature>
<keyword evidence="5 7" id="KW-0472">Membrane</keyword>
<dbReference type="InterPro" id="IPR022493">
    <property type="entry name" value="CHP03716_TM_YkoY"/>
</dbReference>
<evidence type="ECO:0000256" key="7">
    <source>
        <dbReference type="SAM" id="Phobius"/>
    </source>
</evidence>
<dbReference type="Proteomes" id="UP000238218">
    <property type="component" value="Unassembled WGS sequence"/>
</dbReference>
<feature type="transmembrane region" description="Helical" evidence="7">
    <location>
        <begin position="210"/>
        <end position="230"/>
    </location>
</feature>
<keyword evidence="9" id="KW-1185">Reference proteome</keyword>
<feature type="transmembrane region" description="Helical" evidence="7">
    <location>
        <begin position="178"/>
        <end position="198"/>
    </location>
</feature>
<dbReference type="PANTHER" id="PTHR30238:SF4">
    <property type="entry name" value="SLL1022 PROTEIN"/>
    <property type="match status" value="1"/>
</dbReference>
<organism evidence="8 9">
    <name type="scientific">Aphanothece cf. minutissima CCALA 015</name>
    <dbReference type="NCBI Taxonomy" id="2107695"/>
    <lineage>
        <taxon>Bacteria</taxon>
        <taxon>Bacillati</taxon>
        <taxon>Cyanobacteriota</taxon>
        <taxon>Cyanophyceae</taxon>
        <taxon>Oscillatoriophycideae</taxon>
        <taxon>Chroococcales</taxon>
        <taxon>Aphanothecaceae</taxon>
        <taxon>Aphanothece</taxon>
    </lineage>
</organism>
<evidence type="ECO:0000256" key="6">
    <source>
        <dbReference type="SAM" id="MobiDB-lite"/>
    </source>
</evidence>
<dbReference type="EMBL" id="PVWP01000002">
    <property type="protein sequence ID" value="PSB38837.1"/>
    <property type="molecule type" value="Genomic_DNA"/>
</dbReference>
<feature type="transmembrane region" description="Helical" evidence="7">
    <location>
        <begin position="63"/>
        <end position="82"/>
    </location>
</feature>
<evidence type="ECO:0000313" key="9">
    <source>
        <dbReference type="Proteomes" id="UP000238218"/>
    </source>
</evidence>
<accession>A0ABX5FAI9</accession>
<dbReference type="Pfam" id="PF03741">
    <property type="entry name" value="TerC"/>
    <property type="match status" value="1"/>
</dbReference>
<evidence type="ECO:0000313" key="8">
    <source>
        <dbReference type="EMBL" id="PSB38837.1"/>
    </source>
</evidence>
<protein>
    <recommendedName>
        <fullName evidence="10">DUF475 domain-containing protein</fullName>
    </recommendedName>
</protein>